<dbReference type="EMBL" id="SORL01000001">
    <property type="protein sequence ID" value="TDY65421.1"/>
    <property type="molecule type" value="Genomic_DNA"/>
</dbReference>
<keyword evidence="4" id="KW-1185">Reference proteome</keyword>
<protein>
    <recommendedName>
        <fullName evidence="5">Lipoprotein</fullName>
    </recommendedName>
</protein>
<proteinExistence type="predicted"/>
<dbReference type="AlphaFoldDB" id="A0A4R8MIB6"/>
<organism evidence="3 4">
    <name type="scientific">Algibacter lectus</name>
    <dbReference type="NCBI Taxonomy" id="221126"/>
    <lineage>
        <taxon>Bacteria</taxon>
        <taxon>Pseudomonadati</taxon>
        <taxon>Bacteroidota</taxon>
        <taxon>Flavobacteriia</taxon>
        <taxon>Flavobacteriales</taxon>
        <taxon>Flavobacteriaceae</taxon>
        <taxon>Algibacter</taxon>
    </lineage>
</organism>
<name>A0A4R8MIB6_9FLAO</name>
<keyword evidence="2" id="KW-0732">Signal</keyword>
<gene>
    <name evidence="3" type="ORF">DFQ06_0020</name>
</gene>
<reference evidence="3 4" key="1">
    <citation type="submission" date="2019-03" db="EMBL/GenBank/DDBJ databases">
        <title>Genomic Encyclopedia of Type Strains, Phase III (KMG-III): the genomes of soil and plant-associated and newly described type strains.</title>
        <authorList>
            <person name="Whitman W."/>
        </authorList>
    </citation>
    <scope>NUCLEOTIDE SEQUENCE [LARGE SCALE GENOMIC DNA]</scope>
    <source>
        <strain evidence="3 4">CECT 8301</strain>
    </source>
</reference>
<feature type="region of interest" description="Disordered" evidence="1">
    <location>
        <begin position="26"/>
        <end position="46"/>
    </location>
</feature>
<evidence type="ECO:0000256" key="1">
    <source>
        <dbReference type="SAM" id="MobiDB-lite"/>
    </source>
</evidence>
<dbReference type="RefSeq" id="WP_133965341.1">
    <property type="nucleotide sequence ID" value="NZ_SORL01000001.1"/>
</dbReference>
<accession>A0A4R8MIB6</accession>
<feature type="chain" id="PRO_5020894343" description="Lipoprotein" evidence="2">
    <location>
        <begin position="23"/>
        <end position="352"/>
    </location>
</feature>
<dbReference type="PROSITE" id="PS51257">
    <property type="entry name" value="PROKAR_LIPOPROTEIN"/>
    <property type="match status" value="1"/>
</dbReference>
<comment type="caution">
    <text evidence="3">The sequence shown here is derived from an EMBL/GenBank/DDBJ whole genome shotgun (WGS) entry which is preliminary data.</text>
</comment>
<evidence type="ECO:0000313" key="4">
    <source>
        <dbReference type="Proteomes" id="UP000294824"/>
    </source>
</evidence>
<evidence type="ECO:0008006" key="5">
    <source>
        <dbReference type="Google" id="ProtNLM"/>
    </source>
</evidence>
<feature type="compositionally biased region" description="Low complexity" evidence="1">
    <location>
        <begin position="32"/>
        <end position="45"/>
    </location>
</feature>
<evidence type="ECO:0000313" key="3">
    <source>
        <dbReference type="EMBL" id="TDY65421.1"/>
    </source>
</evidence>
<dbReference type="Proteomes" id="UP000294824">
    <property type="component" value="Unassembled WGS sequence"/>
</dbReference>
<sequence length="352" mass="38360">MKNLKLLTAILLTSILSFTSCQDEIDNENGQNPNTNSATSPTANNLERSSMYDGSFDDFLDGVSCSSILFPLTATVNDTEITLISQADYQLVLNILGQFTNDDDSIEFQFPLTVKLSNYTEVQVANQAEYDALIDACEAAENEAEGAINCINIDFPITILTYDLSAEQTGSVVIESEQQLYTYMNNFDNDALFSINYPITATLTGESNTAIELSSDADLQTAITNCLENDEAMEDAEENADTLETILVDGVFKVESFISASVNTANDYADYTINFANDLSCTAENTVNTTISDIEGTYTVASELEVFLNLTFTGNASFELLNNTWEVTSFSQSSISLQSSTNSAITLVLTQI</sequence>
<feature type="signal peptide" evidence="2">
    <location>
        <begin position="1"/>
        <end position="22"/>
    </location>
</feature>
<evidence type="ECO:0000256" key="2">
    <source>
        <dbReference type="SAM" id="SignalP"/>
    </source>
</evidence>